<dbReference type="InterPro" id="IPR036291">
    <property type="entry name" value="NAD(P)-bd_dom_sf"/>
</dbReference>
<dbReference type="Pfam" id="PF13561">
    <property type="entry name" value="adh_short_C2"/>
    <property type="match status" value="1"/>
</dbReference>
<keyword evidence="3" id="KW-1185">Reference proteome</keyword>
<protein>
    <submittedName>
        <fullName evidence="2">3-oxoacyl-[acyl-carrier-protein] reductase</fullName>
    </submittedName>
</protein>
<dbReference type="PANTHER" id="PTHR42760">
    <property type="entry name" value="SHORT-CHAIN DEHYDROGENASES/REDUCTASES FAMILY MEMBER"/>
    <property type="match status" value="1"/>
</dbReference>
<name>A0ABP4UI30_9MICO</name>
<comment type="caution">
    <text evidence="2">The sequence shown here is derived from an EMBL/GenBank/DDBJ whole genome shotgun (WGS) entry which is preliminary data.</text>
</comment>
<dbReference type="Proteomes" id="UP001501690">
    <property type="component" value="Unassembled WGS sequence"/>
</dbReference>
<evidence type="ECO:0000313" key="3">
    <source>
        <dbReference type="Proteomes" id="UP001501690"/>
    </source>
</evidence>
<comment type="similarity">
    <text evidence="1">Belongs to the short-chain dehydrogenases/reductases (SDR) family.</text>
</comment>
<evidence type="ECO:0000313" key="2">
    <source>
        <dbReference type="EMBL" id="GAA1705986.1"/>
    </source>
</evidence>
<reference evidence="3" key="1">
    <citation type="journal article" date="2019" name="Int. J. Syst. Evol. Microbiol.">
        <title>The Global Catalogue of Microorganisms (GCM) 10K type strain sequencing project: providing services to taxonomists for standard genome sequencing and annotation.</title>
        <authorList>
            <consortium name="The Broad Institute Genomics Platform"/>
            <consortium name="The Broad Institute Genome Sequencing Center for Infectious Disease"/>
            <person name="Wu L."/>
            <person name="Ma J."/>
        </authorList>
    </citation>
    <scope>NUCLEOTIDE SEQUENCE [LARGE SCALE GENOMIC DNA]</scope>
    <source>
        <strain evidence="3">JCM 15577</strain>
    </source>
</reference>
<dbReference type="RefSeq" id="WP_344073138.1">
    <property type="nucleotide sequence ID" value="NZ_BAAAPL010000002.1"/>
</dbReference>
<dbReference type="SUPFAM" id="SSF51735">
    <property type="entry name" value="NAD(P)-binding Rossmann-fold domains"/>
    <property type="match status" value="1"/>
</dbReference>
<dbReference type="InterPro" id="IPR020904">
    <property type="entry name" value="Sc_DH/Rdtase_CS"/>
</dbReference>
<dbReference type="PROSITE" id="PS00061">
    <property type="entry name" value="ADH_SHORT"/>
    <property type="match status" value="1"/>
</dbReference>
<proteinExistence type="inferred from homology"/>
<dbReference type="EMBL" id="BAAAPL010000002">
    <property type="protein sequence ID" value="GAA1705986.1"/>
    <property type="molecule type" value="Genomic_DNA"/>
</dbReference>
<gene>
    <name evidence="2" type="primary">fabG</name>
    <name evidence="2" type="ORF">GCM10009808_24960</name>
</gene>
<dbReference type="PRINTS" id="PR00080">
    <property type="entry name" value="SDRFAMILY"/>
</dbReference>
<dbReference type="Gene3D" id="3.40.50.720">
    <property type="entry name" value="NAD(P)-binding Rossmann-like Domain"/>
    <property type="match status" value="1"/>
</dbReference>
<sequence length="252" mass="25358">MSAAAPERVAIVTGAGRGLGAAIAGRLAESGYAVVVCDIDGAGAQRTAAQLGESGHTALGVRTDVTDALSVAALTEATLARYGRIDALVNAAGAFRPPVSTVDLAEDVWDLVVDSNLKGSFLTIRAVLPAMLGAGSGAIVNIASNAARSTATALGAEYTAAKAGVLGLTRHVAREVAGRGIRVNVVAPGPIDGERLAHLGDTEERQAIAATIPVGRLAAPTDVAEVVEFLLSDRARFMVGATVDVNGGIVMV</sequence>
<evidence type="ECO:0000256" key="1">
    <source>
        <dbReference type="ARBA" id="ARBA00006484"/>
    </source>
</evidence>
<dbReference type="PRINTS" id="PR00081">
    <property type="entry name" value="GDHRDH"/>
</dbReference>
<dbReference type="InterPro" id="IPR002347">
    <property type="entry name" value="SDR_fam"/>
</dbReference>
<dbReference type="PANTHER" id="PTHR42760:SF129">
    <property type="entry name" value="OXIDOREDUCTASE"/>
    <property type="match status" value="1"/>
</dbReference>
<organism evidence="2 3">
    <name type="scientific">Microbacterium sediminicola</name>
    <dbReference type="NCBI Taxonomy" id="415210"/>
    <lineage>
        <taxon>Bacteria</taxon>
        <taxon>Bacillati</taxon>
        <taxon>Actinomycetota</taxon>
        <taxon>Actinomycetes</taxon>
        <taxon>Micrococcales</taxon>
        <taxon>Microbacteriaceae</taxon>
        <taxon>Microbacterium</taxon>
    </lineage>
</organism>
<accession>A0ABP4UI30</accession>